<dbReference type="Gene3D" id="1.20.58.670">
    <property type="entry name" value="Dsl1p vesicle tethering complex, Tip20p subunit, domain D"/>
    <property type="match status" value="1"/>
</dbReference>
<dbReference type="GO" id="GO:0016020">
    <property type="term" value="C:membrane"/>
    <property type="evidence" value="ECO:0007669"/>
    <property type="project" value="TreeGrafter"/>
</dbReference>
<dbReference type="OrthoDB" id="10267033at2759"/>
<feature type="domain" description="Exocyst complex component EXOC6/Sec15 N-terminal" evidence="7">
    <location>
        <begin position="52"/>
        <end position="219"/>
    </location>
</feature>
<gene>
    <name evidence="8" type="ORF">EJ06DRAFT_540860</name>
</gene>
<evidence type="ECO:0000256" key="5">
    <source>
        <dbReference type="PIRNR" id="PIRNR025007"/>
    </source>
</evidence>
<dbReference type="GO" id="GO:0006893">
    <property type="term" value="P:Golgi to plasma membrane transport"/>
    <property type="evidence" value="ECO:0007669"/>
    <property type="project" value="TreeGrafter"/>
</dbReference>
<comment type="similarity">
    <text evidence="1 5">Belongs to the SEC15 family.</text>
</comment>
<dbReference type="PANTHER" id="PTHR12702">
    <property type="entry name" value="SEC15"/>
    <property type="match status" value="1"/>
</dbReference>
<proteinExistence type="inferred from homology"/>
<dbReference type="InterPro" id="IPR046361">
    <property type="entry name" value="EXOC6/Sec15_C"/>
</dbReference>
<dbReference type="InterPro" id="IPR042044">
    <property type="entry name" value="EXOC6PINT-1/Sec15/Tip20_C_dom2"/>
</dbReference>
<keyword evidence="3 5" id="KW-0268">Exocytosis</keyword>
<dbReference type="InterPro" id="IPR007225">
    <property type="entry name" value="EXOC6/Sec15"/>
</dbReference>
<evidence type="ECO:0000256" key="2">
    <source>
        <dbReference type="ARBA" id="ARBA00022448"/>
    </source>
</evidence>
<name>A0A6G1I7Q7_9PEZI</name>
<dbReference type="Proteomes" id="UP000799640">
    <property type="component" value="Unassembled WGS sequence"/>
</dbReference>
<evidence type="ECO:0000313" key="9">
    <source>
        <dbReference type="Proteomes" id="UP000799640"/>
    </source>
</evidence>
<accession>A0A6G1I7Q7</accession>
<keyword evidence="2 5" id="KW-0813">Transport</keyword>
<dbReference type="FunFam" id="1.10.357.30:FF:000004">
    <property type="entry name" value="Exocyst complex component SEC15"/>
    <property type="match status" value="1"/>
</dbReference>
<dbReference type="GO" id="GO:0000145">
    <property type="term" value="C:exocyst"/>
    <property type="evidence" value="ECO:0007669"/>
    <property type="project" value="UniProtKB-UniRule"/>
</dbReference>
<dbReference type="PANTHER" id="PTHR12702:SF0">
    <property type="entry name" value="EXOCYST COMPLEX COMPONENT 6"/>
    <property type="match status" value="1"/>
</dbReference>
<dbReference type="Pfam" id="PF20651">
    <property type="entry name" value="EXOC6_Sec15_N"/>
    <property type="match status" value="1"/>
</dbReference>
<dbReference type="EMBL" id="ML996688">
    <property type="protein sequence ID" value="KAF2404156.1"/>
    <property type="molecule type" value="Genomic_DNA"/>
</dbReference>
<organism evidence="8 9">
    <name type="scientific">Trichodelitschia bisporula</name>
    <dbReference type="NCBI Taxonomy" id="703511"/>
    <lineage>
        <taxon>Eukaryota</taxon>
        <taxon>Fungi</taxon>
        <taxon>Dikarya</taxon>
        <taxon>Ascomycota</taxon>
        <taxon>Pezizomycotina</taxon>
        <taxon>Dothideomycetes</taxon>
        <taxon>Dothideomycetes incertae sedis</taxon>
        <taxon>Phaeotrichales</taxon>
        <taxon>Phaeotrichaceae</taxon>
        <taxon>Trichodelitschia</taxon>
    </lineage>
</organism>
<reference evidence="8" key="1">
    <citation type="journal article" date="2020" name="Stud. Mycol.">
        <title>101 Dothideomycetes genomes: a test case for predicting lifestyles and emergence of pathogens.</title>
        <authorList>
            <person name="Haridas S."/>
            <person name="Albert R."/>
            <person name="Binder M."/>
            <person name="Bloem J."/>
            <person name="Labutti K."/>
            <person name="Salamov A."/>
            <person name="Andreopoulos B."/>
            <person name="Baker S."/>
            <person name="Barry K."/>
            <person name="Bills G."/>
            <person name="Bluhm B."/>
            <person name="Cannon C."/>
            <person name="Castanera R."/>
            <person name="Culley D."/>
            <person name="Daum C."/>
            <person name="Ezra D."/>
            <person name="Gonzalez J."/>
            <person name="Henrissat B."/>
            <person name="Kuo A."/>
            <person name="Liang C."/>
            <person name="Lipzen A."/>
            <person name="Lutzoni F."/>
            <person name="Magnuson J."/>
            <person name="Mondo S."/>
            <person name="Nolan M."/>
            <person name="Ohm R."/>
            <person name="Pangilinan J."/>
            <person name="Park H.-J."/>
            <person name="Ramirez L."/>
            <person name="Alfaro M."/>
            <person name="Sun H."/>
            <person name="Tritt A."/>
            <person name="Yoshinaga Y."/>
            <person name="Zwiers L.-H."/>
            <person name="Turgeon B."/>
            <person name="Goodwin S."/>
            <person name="Spatafora J."/>
            <person name="Crous P."/>
            <person name="Grigoriev I."/>
        </authorList>
    </citation>
    <scope>NUCLEOTIDE SEQUENCE</scope>
    <source>
        <strain evidence="8">CBS 262.69</strain>
    </source>
</reference>
<dbReference type="PIRSF" id="PIRSF025007">
    <property type="entry name" value="Sec15"/>
    <property type="match status" value="1"/>
</dbReference>
<evidence type="ECO:0000313" key="8">
    <source>
        <dbReference type="EMBL" id="KAF2404156.1"/>
    </source>
</evidence>
<protein>
    <recommendedName>
        <fullName evidence="5">Exocyst complex component SEC15</fullName>
    </recommendedName>
</protein>
<dbReference type="GO" id="GO:0090522">
    <property type="term" value="P:vesicle tethering involved in exocytosis"/>
    <property type="evidence" value="ECO:0007669"/>
    <property type="project" value="UniProtKB-UniRule"/>
</dbReference>
<dbReference type="Pfam" id="PF04091">
    <property type="entry name" value="Sec15_C"/>
    <property type="match status" value="1"/>
</dbReference>
<keyword evidence="4" id="KW-0175">Coiled coil</keyword>
<evidence type="ECO:0000256" key="3">
    <source>
        <dbReference type="ARBA" id="ARBA00022483"/>
    </source>
</evidence>
<evidence type="ECO:0000256" key="4">
    <source>
        <dbReference type="ARBA" id="ARBA00023054"/>
    </source>
</evidence>
<evidence type="ECO:0000259" key="6">
    <source>
        <dbReference type="Pfam" id="PF04091"/>
    </source>
</evidence>
<evidence type="ECO:0000259" key="7">
    <source>
        <dbReference type="Pfam" id="PF20651"/>
    </source>
</evidence>
<dbReference type="InterPro" id="IPR048359">
    <property type="entry name" value="EXOC6_Sec15_N"/>
</dbReference>
<feature type="domain" description="Exocyst complex subunit EXOC6/Sec15 C-terminal" evidence="6">
    <location>
        <begin position="402"/>
        <end position="744"/>
    </location>
</feature>
<dbReference type="Gene3D" id="1.10.357.30">
    <property type="entry name" value="Exocyst complex subunit Sec15 C-terminal domain, N-terminal subdomain"/>
    <property type="match status" value="1"/>
</dbReference>
<dbReference type="GO" id="GO:0006886">
    <property type="term" value="P:intracellular protein transport"/>
    <property type="evidence" value="ECO:0007669"/>
    <property type="project" value="InterPro"/>
</dbReference>
<comment type="function">
    <text evidence="5">Component of the exocyst complex involved in the docking of exocytic vesicles with fusion sites on the plasma membrane.</text>
</comment>
<keyword evidence="9" id="KW-1185">Reference proteome</keyword>
<dbReference type="InterPro" id="IPR042045">
    <property type="entry name" value="EXOC6/Sec15_C_dom1"/>
</dbReference>
<dbReference type="AlphaFoldDB" id="A0A6G1I7Q7"/>
<evidence type="ECO:0000256" key="1">
    <source>
        <dbReference type="ARBA" id="ARBA00007944"/>
    </source>
</evidence>
<sequence>MPYAYEPVDDLATAVQRITLTSSDSDYIDQLIPVIKDARKSSNTNQLLGTFTQIAAERESEIERICNSNHQEFISSVNQLLRVREGTVRLTTEILSLNQSIQASTEKLAQQKKALVDSRSVRQNIDDTTNALNSCLDVLRLANQVHDLLAKKKHYAALRALDELRNVHLREVSRYKIAEMIEKSVPATQRLIAEAVMSDLNMWLYRIREASQYLGEVAFYHTEMRRMRFKERAQEDPHLAKFKLNSAMELVADEMDEFDLLHNEETETNIEFGPLFECMHIHETLGQSDQFRAEYAATRRKQKELLIPASLNLLDPDEAELSSLLECITGFAVIEKATMMKTDNFRATVDVDELWDSMCQSAILLISKALNSIESDEKLLKIKGRIGLFIQTMDRWGYSINSLNSLVLTIFHKYAQLLKRRFSDDFQEIVSTDDYMPMPINSIDEYDKVINVSWYTPEVSRDELSFPCVLPFSQMYPLCCIDIRNFLNQIYLFSDESFERSAVIDETLHTSLDELLCENVCKSLVDRLSSQYPGQIVQILTNLEHFETACAELQKLLFEARSSNSASGPIVLHALEQFRAGKKTAEKRIFELVNSKIDDLIETAEYDWMASTAPDEPSPYMQELTRYLSVNMNSVLLGLPTEIKELIYFDALSHAASMIMDLPLDPGVRRISPSATHALAMDVTFLLNFVDSLANPALKENLDELVQTVALMQTKDPDEFFDVSQANKKYGRVDRANGAILLEKVREGAAATPPPVVSSRSDAFATFGSRFGINRNKD</sequence>